<evidence type="ECO:0000256" key="10">
    <source>
        <dbReference type="SAM" id="Phobius"/>
    </source>
</evidence>
<organism evidence="11 12">
    <name type="scientific">Micractinium conductrix</name>
    <dbReference type="NCBI Taxonomy" id="554055"/>
    <lineage>
        <taxon>Eukaryota</taxon>
        <taxon>Viridiplantae</taxon>
        <taxon>Chlorophyta</taxon>
        <taxon>core chlorophytes</taxon>
        <taxon>Trebouxiophyceae</taxon>
        <taxon>Chlorellales</taxon>
        <taxon>Chlorellaceae</taxon>
        <taxon>Chlorella clade</taxon>
        <taxon>Micractinium</taxon>
    </lineage>
</organism>
<dbReference type="STRING" id="554055.A0A2P6VPG8"/>
<evidence type="ECO:0000256" key="2">
    <source>
        <dbReference type="ARBA" id="ARBA00004687"/>
    </source>
</evidence>
<feature type="transmembrane region" description="Helical" evidence="10">
    <location>
        <begin position="35"/>
        <end position="53"/>
    </location>
</feature>
<gene>
    <name evidence="11" type="ORF">C2E20_1584</name>
</gene>
<feature type="transmembrane region" description="Helical" evidence="10">
    <location>
        <begin position="239"/>
        <end position="260"/>
    </location>
</feature>
<reference evidence="11 12" key="1">
    <citation type="journal article" date="2018" name="Plant J.">
        <title>Genome sequences of Chlorella sorokiniana UTEX 1602 and Micractinium conductrix SAG 241.80: implications to maltose excretion by a green alga.</title>
        <authorList>
            <person name="Arriola M.B."/>
            <person name="Velmurugan N."/>
            <person name="Zhang Y."/>
            <person name="Plunkett M.H."/>
            <person name="Hondzo H."/>
            <person name="Barney B.M."/>
        </authorList>
    </citation>
    <scope>NUCLEOTIDE SEQUENCE [LARGE SCALE GENOMIC DNA]</scope>
    <source>
        <strain evidence="11 12">SAG 241.80</strain>
    </source>
</reference>
<name>A0A2P6VPG8_9CHLO</name>
<feature type="transmembrane region" description="Helical" evidence="10">
    <location>
        <begin position="337"/>
        <end position="358"/>
    </location>
</feature>
<dbReference type="PANTHER" id="PTHR13121:SF0">
    <property type="entry name" value="PHOSPHATIDYLINOSITOL GLYCAN ANCHOR BIOSYNTHESIS CLASS U PROTEIN"/>
    <property type="match status" value="1"/>
</dbReference>
<feature type="transmembrane region" description="Helical" evidence="10">
    <location>
        <begin position="65"/>
        <end position="92"/>
    </location>
</feature>
<keyword evidence="4" id="KW-0337">GPI-anchor biosynthesis</keyword>
<dbReference type="Pfam" id="PF06728">
    <property type="entry name" value="PIG-U"/>
    <property type="match status" value="1"/>
</dbReference>
<protein>
    <submittedName>
        <fullName evidence="11">Phosphatidylinositol glycan anchor biosynthesis class U -like</fullName>
    </submittedName>
</protein>
<feature type="region of interest" description="Disordered" evidence="9">
    <location>
        <begin position="365"/>
        <end position="417"/>
    </location>
</feature>
<evidence type="ECO:0000256" key="6">
    <source>
        <dbReference type="ARBA" id="ARBA00022824"/>
    </source>
</evidence>
<dbReference type="AlphaFoldDB" id="A0A2P6VPG8"/>
<evidence type="ECO:0000256" key="1">
    <source>
        <dbReference type="ARBA" id="ARBA00004477"/>
    </source>
</evidence>
<dbReference type="GO" id="GO:0006506">
    <property type="term" value="P:GPI anchor biosynthetic process"/>
    <property type="evidence" value="ECO:0007669"/>
    <property type="project" value="UniProtKB-UniPathway"/>
</dbReference>
<evidence type="ECO:0000313" key="12">
    <source>
        <dbReference type="Proteomes" id="UP000239649"/>
    </source>
</evidence>
<accession>A0A2P6VPG8</accession>
<dbReference type="InterPro" id="IPR009600">
    <property type="entry name" value="PIG-U"/>
</dbReference>
<keyword evidence="8 10" id="KW-0472">Membrane</keyword>
<comment type="caution">
    <text evidence="11">The sequence shown here is derived from an EMBL/GenBank/DDBJ whole genome shotgun (WGS) entry which is preliminary data.</text>
</comment>
<evidence type="ECO:0000256" key="9">
    <source>
        <dbReference type="SAM" id="MobiDB-lite"/>
    </source>
</evidence>
<keyword evidence="5 10" id="KW-0812">Transmembrane</keyword>
<comment type="pathway">
    <text evidence="2">Glycolipid biosynthesis; glycosylphosphatidylinositol-anchor biosynthesis.</text>
</comment>
<feature type="transmembrane region" description="Helical" evidence="10">
    <location>
        <begin position="309"/>
        <end position="331"/>
    </location>
</feature>
<keyword evidence="6" id="KW-0256">Endoplasmic reticulum</keyword>
<evidence type="ECO:0000256" key="5">
    <source>
        <dbReference type="ARBA" id="ARBA00022692"/>
    </source>
</evidence>
<comment type="similarity">
    <text evidence="3">Belongs to the PIGU family.</text>
</comment>
<evidence type="ECO:0000256" key="8">
    <source>
        <dbReference type="ARBA" id="ARBA00023136"/>
    </source>
</evidence>
<sequence>MSLGLAEAVGAAVAHLVAAAALRSAAGSLLGSRRRGAAAAAAYLCAAAATALLPDDGAGGSLLMAAQNAALLGAIVAALAPGGAALSAGLVVLGFGDWLPGAVLLAAPLALLAATPPAAAPNANGNTAAKPAAPLPTVKRLAPFACALIVAAAVLPQVFRLLPPHAAMALDGWLGVAGWQAAVPALQPQQRGNDPLHWVGARIAQQPAQAAAVAVLPAASLQPGLGLHWYLLAQAFPQFRAFFLHVLGALPAALALPLALRFPAHPRLLLAVGALARCLLHPRPQPGMAALWVGLLPLAAPQLPAGLPWLALGLGAALALAGAAGELWLGGSGGNANFLYGMTLAWGGLQASLLLRLLRAAARQEAGGGGGGDGSAAGDPAKRQRREPAAARGLWPPNGAEEEEAEPAQPASTADEDAREALLAKIRAKFGTRRFLPPKQLPPAELRSQLGAAESDLQEEDYALQRWDPMPISLSETSNACCLNWCLKGMSGCVALASGLTHLWVLGAGQTIWIADSDSVHAVRSGDEASVTVRFGQGDWLCLKAPSAAAAAHVADTINARASKRAALRAKAAGGASENDGAAAAGGAAGVAAEASGEA</sequence>
<comment type="subcellular location">
    <subcellularLocation>
        <location evidence="1">Endoplasmic reticulum membrane</location>
        <topology evidence="1">Multi-pass membrane protein</topology>
    </subcellularLocation>
</comment>
<proteinExistence type="inferred from homology"/>
<dbReference type="Proteomes" id="UP000239649">
    <property type="component" value="Unassembled WGS sequence"/>
</dbReference>
<feature type="compositionally biased region" description="Basic and acidic residues" evidence="9">
    <location>
        <begin position="380"/>
        <end position="389"/>
    </location>
</feature>
<dbReference type="GO" id="GO:0042765">
    <property type="term" value="C:GPI-anchor transamidase complex"/>
    <property type="evidence" value="ECO:0007669"/>
    <property type="project" value="InterPro"/>
</dbReference>
<evidence type="ECO:0000313" key="11">
    <source>
        <dbReference type="EMBL" id="PSC75992.1"/>
    </source>
</evidence>
<feature type="compositionally biased region" description="Gly residues" evidence="9">
    <location>
        <begin position="366"/>
        <end position="375"/>
    </location>
</feature>
<dbReference type="PANTHER" id="PTHR13121">
    <property type="entry name" value="GPI TRANSAMIDASE COMPONENT PIG-U"/>
    <property type="match status" value="1"/>
</dbReference>
<keyword evidence="12" id="KW-1185">Reference proteome</keyword>
<feature type="transmembrane region" description="Helical" evidence="10">
    <location>
        <begin position="141"/>
        <end position="159"/>
    </location>
</feature>
<keyword evidence="7 10" id="KW-1133">Transmembrane helix</keyword>
<dbReference type="GO" id="GO:0016255">
    <property type="term" value="P:attachment of GPI anchor to protein"/>
    <property type="evidence" value="ECO:0007669"/>
    <property type="project" value="InterPro"/>
</dbReference>
<dbReference type="OrthoDB" id="10472721at2759"/>
<evidence type="ECO:0000256" key="7">
    <source>
        <dbReference type="ARBA" id="ARBA00022989"/>
    </source>
</evidence>
<dbReference type="UniPathway" id="UPA00196"/>
<feature type="transmembrane region" description="Helical" evidence="10">
    <location>
        <begin position="98"/>
        <end position="120"/>
    </location>
</feature>
<dbReference type="EMBL" id="LHPF02000002">
    <property type="protein sequence ID" value="PSC75992.1"/>
    <property type="molecule type" value="Genomic_DNA"/>
</dbReference>
<evidence type="ECO:0000256" key="4">
    <source>
        <dbReference type="ARBA" id="ARBA00022502"/>
    </source>
</evidence>
<evidence type="ECO:0000256" key="3">
    <source>
        <dbReference type="ARBA" id="ARBA00010026"/>
    </source>
</evidence>